<dbReference type="EMBL" id="LXPE01000392">
    <property type="protein sequence ID" value="OBA24833.1"/>
    <property type="molecule type" value="Genomic_DNA"/>
</dbReference>
<organism evidence="1 2">
    <name type="scientific">Hanseniaspora valbyensis NRRL Y-1626</name>
    <dbReference type="NCBI Taxonomy" id="766949"/>
    <lineage>
        <taxon>Eukaryota</taxon>
        <taxon>Fungi</taxon>
        <taxon>Dikarya</taxon>
        <taxon>Ascomycota</taxon>
        <taxon>Saccharomycotina</taxon>
        <taxon>Saccharomycetes</taxon>
        <taxon>Saccharomycodales</taxon>
        <taxon>Saccharomycodaceae</taxon>
        <taxon>Hanseniaspora</taxon>
    </lineage>
</organism>
<proteinExistence type="predicted"/>
<dbReference type="SUPFAM" id="SSF81301">
    <property type="entry name" value="Nucleotidyltransferase"/>
    <property type="match status" value="1"/>
</dbReference>
<gene>
    <name evidence="1" type="ORF">HANVADRAFT_54274</name>
</gene>
<comment type="caution">
    <text evidence="1">The sequence shown here is derived from an EMBL/GenBank/DDBJ whole genome shotgun (WGS) entry which is preliminary data.</text>
</comment>
<accession>A0A1B7T7Z6</accession>
<reference evidence="2" key="1">
    <citation type="journal article" date="2016" name="Proc. Natl. Acad. Sci. U.S.A.">
        <title>Comparative genomics of biotechnologically important yeasts.</title>
        <authorList>
            <person name="Riley R."/>
            <person name="Haridas S."/>
            <person name="Wolfe K.H."/>
            <person name="Lopes M.R."/>
            <person name="Hittinger C.T."/>
            <person name="Goeker M."/>
            <person name="Salamov A.A."/>
            <person name="Wisecaver J.H."/>
            <person name="Long T.M."/>
            <person name="Calvey C.H."/>
            <person name="Aerts A.L."/>
            <person name="Barry K.W."/>
            <person name="Choi C."/>
            <person name="Clum A."/>
            <person name="Coughlan A.Y."/>
            <person name="Deshpande S."/>
            <person name="Douglass A.P."/>
            <person name="Hanson S.J."/>
            <person name="Klenk H.-P."/>
            <person name="LaButti K.M."/>
            <person name="Lapidus A."/>
            <person name="Lindquist E.A."/>
            <person name="Lipzen A.M."/>
            <person name="Meier-Kolthoff J.P."/>
            <person name="Ohm R.A."/>
            <person name="Otillar R.P."/>
            <person name="Pangilinan J.L."/>
            <person name="Peng Y."/>
            <person name="Rokas A."/>
            <person name="Rosa C.A."/>
            <person name="Scheuner C."/>
            <person name="Sibirny A.A."/>
            <person name="Slot J.C."/>
            <person name="Stielow J.B."/>
            <person name="Sun H."/>
            <person name="Kurtzman C.P."/>
            <person name="Blackwell M."/>
            <person name="Grigoriev I.V."/>
            <person name="Jeffries T.W."/>
        </authorList>
    </citation>
    <scope>NUCLEOTIDE SEQUENCE [LARGE SCALE GENOMIC DNA]</scope>
    <source>
        <strain evidence="2">NRRL Y-1626</strain>
    </source>
</reference>
<sequence length="707" mass="83900">MFEPERQPFFFNRVLDHKLNESSRDIVFFDDIFQIVFLPSKECNGLFKRQYEILKHKSEQFDIIINEEYYANAKKEAIERQEEIFSANNITGSYRTIALDESRTKNLLTNNSCIDVSIILKIIQQIHSFSKTNENTENTEMKKSHYIIGVIPDEFLLRAENESYKFELKNKYELEQRYKQFNCNSKKIDLNQVNVFVTGTYISSSIKENKFLIPRDFMVNVNTEKKLINEGKEKDPRINLHKTIVISMLEHWKSIMVQTGKMMVSSGDLSKENKFKLQTKMKDFFKITKQWEEINENMFDFPITEEQITKFLQIDSSISLKIKFVLDYLSVNEGLKVNEDNIIKFWIQNEESLKLADSSKQLQKTIYFSNLFGFKNSKESIITFFTEFEDLSIEGFKNFFLKFPQKLSWHTLYGWRYYTDFTTKISKEEIKYHKKLISKFCKQFDLDFEIISSYKNKVKNEFKEIKILLFIPNINNTTILNNKLEELAKLLINIQYIDCILSGENRILFNSMNHCKEYMLNCVKENLTSDINIFSNLRQQNNENRKYSKIIVGASLHSDWFPKNIDEFHSDVPNGVFTGASSKLKRRDEIFKLDNTSKHKICRIINLEVVPYCELNFKQLYLTSSFHFIKSLEHYCEKNEYKMTDRYLFDLQDNINVTIEDQTDDSILHYLGLCDFVPLKRRDFTSFVDLTISYSIPSRMIQDISFL</sequence>
<dbReference type="InterPro" id="IPR043519">
    <property type="entry name" value="NT_sf"/>
</dbReference>
<name>A0A1B7T7Z6_9ASCO</name>
<protein>
    <submittedName>
        <fullName evidence="1">Uncharacterized protein</fullName>
    </submittedName>
</protein>
<keyword evidence="2" id="KW-1185">Reference proteome</keyword>
<dbReference type="AlphaFoldDB" id="A0A1B7T7Z6"/>
<dbReference type="Proteomes" id="UP000092321">
    <property type="component" value="Unassembled WGS sequence"/>
</dbReference>
<evidence type="ECO:0000313" key="2">
    <source>
        <dbReference type="Proteomes" id="UP000092321"/>
    </source>
</evidence>
<evidence type="ECO:0000313" key="1">
    <source>
        <dbReference type="EMBL" id="OBA24833.1"/>
    </source>
</evidence>